<reference evidence="5" key="1">
    <citation type="submission" date="2018-07" db="EMBL/GenBank/DDBJ databases">
        <title>Genome sequencing of Paracoccus sp. SC2-6.</title>
        <authorList>
            <person name="Heo J."/>
            <person name="Kim S.-J."/>
            <person name="Kwon S.-W."/>
        </authorList>
    </citation>
    <scope>NUCLEOTIDE SEQUENCE [LARGE SCALE GENOMIC DNA]</scope>
    <source>
        <strain evidence="5">SC2-6</strain>
    </source>
</reference>
<dbReference type="OrthoDB" id="9782658at2"/>
<evidence type="ECO:0000313" key="5">
    <source>
        <dbReference type="Proteomes" id="UP000252023"/>
    </source>
</evidence>
<comment type="similarity">
    <text evidence="1">Belongs to the peptidase M81 family.</text>
</comment>
<comment type="cofactor">
    <cofactor evidence="1">
        <name>Zn(2+)</name>
        <dbReference type="ChEBI" id="CHEBI:29105"/>
    </cofactor>
    <text evidence="1">Binds 1 zinc ion per subunit.</text>
</comment>
<keyword evidence="1" id="KW-0482">Metalloprotease</keyword>
<organism evidence="4 5">
    <name type="scientific">Paracoccus suum</name>
    <dbReference type="NCBI Taxonomy" id="2259340"/>
    <lineage>
        <taxon>Bacteria</taxon>
        <taxon>Pseudomonadati</taxon>
        <taxon>Pseudomonadota</taxon>
        <taxon>Alphaproteobacteria</taxon>
        <taxon>Rhodobacterales</taxon>
        <taxon>Paracoccaceae</taxon>
        <taxon>Paracoccus</taxon>
    </lineage>
</organism>
<accession>A0A344PPC7</accession>
<evidence type="ECO:0000259" key="3">
    <source>
        <dbReference type="Pfam" id="PF07364"/>
    </source>
</evidence>
<dbReference type="GO" id="GO:0008237">
    <property type="term" value="F:metallopeptidase activity"/>
    <property type="evidence" value="ECO:0007669"/>
    <property type="project" value="UniProtKB-KW"/>
</dbReference>
<dbReference type="InterPro" id="IPR015995">
    <property type="entry name" value="MlrC_N"/>
</dbReference>
<keyword evidence="1" id="KW-0378">Hydrolase</keyword>
<keyword evidence="1" id="KW-0645">Protease</keyword>
<dbReference type="EMBL" id="CP030918">
    <property type="protein sequence ID" value="AXC51232.1"/>
    <property type="molecule type" value="Genomic_DNA"/>
</dbReference>
<dbReference type="AlphaFoldDB" id="A0A344PPC7"/>
<feature type="domain" description="Microcystin LR degradation protein MlrC C-terminal" evidence="2">
    <location>
        <begin position="301"/>
        <end position="480"/>
    </location>
</feature>
<evidence type="ECO:0000259" key="2">
    <source>
        <dbReference type="Pfam" id="PF07171"/>
    </source>
</evidence>
<dbReference type="Pfam" id="PF07364">
    <property type="entry name" value="DUF1485"/>
    <property type="match status" value="1"/>
</dbReference>
<sequence>MRFVIARLNHETNTFSPLPTPLEAFSPHFGEEARAAAEGSITSMGAFLDFARARGAEVATPVYAHANPSGPVSDEAFETMAAAIVDAVALGCDAILLDLHGAMVTESLHDGEGELLERVRAAAPGIPIGVALDLHGNITGRMLDNADLLVGFKTYPHVDMVETGQHVARLIGRMLDEGIAPARALSHPPLLAQTLQMNTGVPGAMQDAIAAARAAERQPGVLAVSVFGGFSIADLAEAGVSVVVIAETGEVASDVAKRLGTDIWADREGLVYVEEPLSQSVAAAAAAADAAAGQDGPVLMLDHGDNCMSGGTCDRMDVLAEALRQGLRGIIAGPICDAEAVARMTEAGVGSTVTLGLGNTWHLPKIGVDKPPLELTGTVRALGEGAYVISGPTYTGMRCSMGRAAVLETPQALILVSEEPHEPWDLGVFTSMRIDPLKARFLILKSRMYCRPVFEPLSKALVECASLGVTSSDFGLFSFEHLARPIYPLDPDTEWIAEARLS</sequence>
<gene>
    <name evidence="4" type="ORF">DRW48_11130</name>
</gene>
<dbReference type="KEGG" id="pars:DRW48_11130"/>
<keyword evidence="5" id="KW-1185">Reference proteome</keyword>
<proteinExistence type="inferred from homology"/>
<dbReference type="Pfam" id="PF07171">
    <property type="entry name" value="MlrC_C"/>
    <property type="match status" value="1"/>
</dbReference>
<dbReference type="GO" id="GO:0046872">
    <property type="term" value="F:metal ion binding"/>
    <property type="evidence" value="ECO:0007669"/>
    <property type="project" value="UniProtKB-KW"/>
</dbReference>
<protein>
    <recommendedName>
        <fullName evidence="1">Microcystinase C</fullName>
        <shortName evidence="1">MlrC</shortName>
    </recommendedName>
</protein>
<evidence type="ECO:0000313" key="4">
    <source>
        <dbReference type="EMBL" id="AXC51232.1"/>
    </source>
</evidence>
<keyword evidence="1" id="KW-0479">Metal-binding</keyword>
<dbReference type="InterPro" id="IPR009197">
    <property type="entry name" value="MlrC"/>
</dbReference>
<dbReference type="RefSeq" id="WP_114077518.1">
    <property type="nucleotide sequence ID" value="NZ_CP030918.1"/>
</dbReference>
<dbReference type="InterPro" id="IPR010799">
    <property type="entry name" value="MlrC_C"/>
</dbReference>
<dbReference type="Proteomes" id="UP000252023">
    <property type="component" value="Chromosome"/>
</dbReference>
<dbReference type="PIRSF" id="PIRSF012702">
    <property type="entry name" value="UCP012702"/>
    <property type="match status" value="1"/>
</dbReference>
<feature type="domain" description="Microcystin LR degradation protein MlrC N-terminal" evidence="3">
    <location>
        <begin position="2"/>
        <end position="284"/>
    </location>
</feature>
<name>A0A344PPC7_9RHOB</name>
<evidence type="ECO:0000256" key="1">
    <source>
        <dbReference type="PIRNR" id="PIRNR012702"/>
    </source>
</evidence>
<comment type="function">
    <text evidence="1">Involved in peptidolytic degradation of cyclic heptapeptide hepatotoxin microcystin (MC).</text>
</comment>
<dbReference type="GO" id="GO:0006508">
    <property type="term" value="P:proteolysis"/>
    <property type="evidence" value="ECO:0007669"/>
    <property type="project" value="UniProtKB-KW"/>
</dbReference>